<evidence type="ECO:0000313" key="3">
    <source>
        <dbReference type="EnsemblMetazoa" id="CJA32876.1"/>
    </source>
</evidence>
<protein>
    <submittedName>
        <fullName evidence="3">Uncharacterized protein</fullName>
    </submittedName>
</protein>
<feature type="compositionally biased region" description="Basic and acidic residues" evidence="1">
    <location>
        <begin position="35"/>
        <end position="44"/>
    </location>
</feature>
<feature type="compositionally biased region" description="Polar residues" evidence="1">
    <location>
        <begin position="73"/>
        <end position="90"/>
    </location>
</feature>
<accession>A0A8R1EF97</accession>
<sequence>MSKSLIKWSVGLLMVMVAMTISVEIQDGAFPTGTDYRKEKEQQGGHDPSNYKKVYHRVIPGGAEHAEVVASNAPGSNSFSQTYSKHQSFGSSNTVQSQSYSSSDGQSAKDNVGDQEAQGRSRAVSTRRKRMQCNVTTK</sequence>
<keyword evidence="2" id="KW-0732">Signal</keyword>
<feature type="compositionally biased region" description="Low complexity" evidence="1">
    <location>
        <begin position="91"/>
        <end position="106"/>
    </location>
</feature>
<dbReference type="AlphaFoldDB" id="A0A8R1EF97"/>
<keyword evidence="4" id="KW-1185">Reference proteome</keyword>
<dbReference type="Proteomes" id="UP000005237">
    <property type="component" value="Unassembled WGS sequence"/>
</dbReference>
<name>A0A8R1EF97_CAEJA</name>
<organism evidence="3 4">
    <name type="scientific">Caenorhabditis japonica</name>
    <dbReference type="NCBI Taxonomy" id="281687"/>
    <lineage>
        <taxon>Eukaryota</taxon>
        <taxon>Metazoa</taxon>
        <taxon>Ecdysozoa</taxon>
        <taxon>Nematoda</taxon>
        <taxon>Chromadorea</taxon>
        <taxon>Rhabditida</taxon>
        <taxon>Rhabditina</taxon>
        <taxon>Rhabditomorpha</taxon>
        <taxon>Rhabditoidea</taxon>
        <taxon>Rhabditidae</taxon>
        <taxon>Peloderinae</taxon>
        <taxon>Caenorhabditis</taxon>
    </lineage>
</organism>
<feature type="region of interest" description="Disordered" evidence="1">
    <location>
        <begin position="33"/>
        <end position="53"/>
    </location>
</feature>
<evidence type="ECO:0000256" key="1">
    <source>
        <dbReference type="SAM" id="MobiDB-lite"/>
    </source>
</evidence>
<evidence type="ECO:0000256" key="2">
    <source>
        <dbReference type="SAM" id="SignalP"/>
    </source>
</evidence>
<feature type="signal peptide" evidence="2">
    <location>
        <begin position="1"/>
        <end position="20"/>
    </location>
</feature>
<feature type="region of interest" description="Disordered" evidence="1">
    <location>
        <begin position="66"/>
        <end position="138"/>
    </location>
</feature>
<feature type="chain" id="PRO_5035814404" evidence="2">
    <location>
        <begin position="21"/>
        <end position="138"/>
    </location>
</feature>
<dbReference type="EnsemblMetazoa" id="CJA32876.1">
    <property type="protein sequence ID" value="CJA32876.1"/>
    <property type="gene ID" value="WBGene00208723"/>
</dbReference>
<evidence type="ECO:0000313" key="4">
    <source>
        <dbReference type="Proteomes" id="UP000005237"/>
    </source>
</evidence>
<proteinExistence type="predicted"/>
<reference evidence="3" key="2">
    <citation type="submission" date="2022-06" db="UniProtKB">
        <authorList>
            <consortium name="EnsemblMetazoa"/>
        </authorList>
    </citation>
    <scope>IDENTIFICATION</scope>
    <source>
        <strain evidence="3">DF5081</strain>
    </source>
</reference>
<reference evidence="4" key="1">
    <citation type="submission" date="2010-08" db="EMBL/GenBank/DDBJ databases">
        <authorList>
            <consortium name="Caenorhabditis japonica Sequencing Consortium"/>
            <person name="Wilson R.K."/>
        </authorList>
    </citation>
    <scope>NUCLEOTIDE SEQUENCE [LARGE SCALE GENOMIC DNA]</scope>
    <source>
        <strain evidence="4">DF5081</strain>
    </source>
</reference>